<name>A0A6M3KXG1_9ZZZZ</name>
<reference evidence="1" key="1">
    <citation type="submission" date="2020-03" db="EMBL/GenBank/DDBJ databases">
        <title>The deep terrestrial virosphere.</title>
        <authorList>
            <person name="Holmfeldt K."/>
            <person name="Nilsson E."/>
            <person name="Simone D."/>
            <person name="Lopez-Fernandez M."/>
            <person name="Wu X."/>
            <person name="de Brujin I."/>
            <person name="Lundin D."/>
            <person name="Andersson A."/>
            <person name="Bertilsson S."/>
            <person name="Dopson M."/>
        </authorList>
    </citation>
    <scope>NUCLEOTIDE SEQUENCE</scope>
    <source>
        <strain evidence="1">MM415B03105</strain>
    </source>
</reference>
<dbReference type="AlphaFoldDB" id="A0A6M3KXG1"/>
<organism evidence="1">
    <name type="scientific">viral metagenome</name>
    <dbReference type="NCBI Taxonomy" id="1070528"/>
    <lineage>
        <taxon>unclassified sequences</taxon>
        <taxon>metagenomes</taxon>
        <taxon>organismal metagenomes</taxon>
    </lineage>
</organism>
<gene>
    <name evidence="1" type="ORF">MM415B03105_0007</name>
</gene>
<sequence>MIDLQELHKDLKMSVLELASIGLPTASYRFWTATDIRRATAKVAERLANWAASIEQEERDARNTG</sequence>
<accession>A0A6M3KXG1</accession>
<evidence type="ECO:0000313" key="1">
    <source>
        <dbReference type="EMBL" id="QJA86863.1"/>
    </source>
</evidence>
<proteinExistence type="predicted"/>
<dbReference type="EMBL" id="MT142664">
    <property type="protein sequence ID" value="QJA86863.1"/>
    <property type="molecule type" value="Genomic_DNA"/>
</dbReference>
<protein>
    <submittedName>
        <fullName evidence="1">Uncharacterized protein</fullName>
    </submittedName>
</protein>